<dbReference type="PANTHER" id="PTHR43547:SF2">
    <property type="entry name" value="HYBRID SIGNAL TRANSDUCTION HISTIDINE KINASE C"/>
    <property type="match status" value="1"/>
</dbReference>
<name>A0ABX0HE87_9BACT</name>
<dbReference type="EC" id="2.7.13.3" evidence="2"/>
<dbReference type="SMART" id="SM00387">
    <property type="entry name" value="HATPase_c"/>
    <property type="match status" value="1"/>
</dbReference>
<dbReference type="InterPro" id="IPR011123">
    <property type="entry name" value="Y_Y_Y"/>
</dbReference>
<dbReference type="Pfam" id="PF02518">
    <property type="entry name" value="HATPase_c"/>
    <property type="match status" value="1"/>
</dbReference>
<dbReference type="CDD" id="cd00082">
    <property type="entry name" value="HisKA"/>
    <property type="match status" value="1"/>
</dbReference>
<dbReference type="InterPro" id="IPR011110">
    <property type="entry name" value="Reg_prop"/>
</dbReference>
<keyword evidence="4" id="KW-0472">Membrane</keyword>
<dbReference type="InterPro" id="IPR036890">
    <property type="entry name" value="HATPase_C_sf"/>
</dbReference>
<dbReference type="Pfam" id="PF07494">
    <property type="entry name" value="Reg_prop"/>
    <property type="match status" value="3"/>
</dbReference>
<dbReference type="SUPFAM" id="SSF63829">
    <property type="entry name" value="Calcium-dependent phosphotriesterase"/>
    <property type="match status" value="1"/>
</dbReference>
<feature type="domain" description="Histidine kinase" evidence="5">
    <location>
        <begin position="927"/>
        <end position="1143"/>
    </location>
</feature>
<dbReference type="InterPro" id="IPR003594">
    <property type="entry name" value="HATPase_dom"/>
</dbReference>
<dbReference type="Gene3D" id="1.10.287.130">
    <property type="match status" value="1"/>
</dbReference>
<accession>A0ABX0HE87</accession>
<evidence type="ECO:0000256" key="1">
    <source>
        <dbReference type="ARBA" id="ARBA00000085"/>
    </source>
</evidence>
<dbReference type="RefSeq" id="WP_166148513.1">
    <property type="nucleotide sequence ID" value="NZ_JAANYN010000006.1"/>
</dbReference>
<comment type="catalytic activity">
    <reaction evidence="1">
        <text>ATP + protein L-histidine = ADP + protein N-phospho-L-histidine.</text>
        <dbReference type="EC" id="2.7.13.3"/>
    </reaction>
</comment>
<dbReference type="InterPro" id="IPR036097">
    <property type="entry name" value="HisK_dim/P_sf"/>
</dbReference>
<dbReference type="InterPro" id="IPR000014">
    <property type="entry name" value="PAS"/>
</dbReference>
<organism evidence="6 7">
    <name type="scientific">Cyclobacterium plantarum</name>
    <dbReference type="NCBI Taxonomy" id="2716263"/>
    <lineage>
        <taxon>Bacteria</taxon>
        <taxon>Pseudomonadati</taxon>
        <taxon>Bacteroidota</taxon>
        <taxon>Cytophagia</taxon>
        <taxon>Cytophagales</taxon>
        <taxon>Cyclobacteriaceae</taxon>
        <taxon>Cyclobacterium</taxon>
    </lineage>
</organism>
<feature type="transmembrane region" description="Helical" evidence="4">
    <location>
        <begin position="734"/>
        <end position="759"/>
    </location>
</feature>
<evidence type="ECO:0000256" key="3">
    <source>
        <dbReference type="ARBA" id="ARBA00022553"/>
    </source>
</evidence>
<dbReference type="InterPro" id="IPR013783">
    <property type="entry name" value="Ig-like_fold"/>
</dbReference>
<dbReference type="InterPro" id="IPR005467">
    <property type="entry name" value="His_kinase_dom"/>
</dbReference>
<dbReference type="PROSITE" id="PS50109">
    <property type="entry name" value="HIS_KIN"/>
    <property type="match status" value="1"/>
</dbReference>
<dbReference type="Gene3D" id="2.130.10.10">
    <property type="entry name" value="YVTN repeat-like/Quinoprotein amine dehydrogenase"/>
    <property type="match status" value="2"/>
</dbReference>
<evidence type="ECO:0000256" key="2">
    <source>
        <dbReference type="ARBA" id="ARBA00012438"/>
    </source>
</evidence>
<dbReference type="Pfam" id="PF00512">
    <property type="entry name" value="HisKA"/>
    <property type="match status" value="1"/>
</dbReference>
<dbReference type="PANTHER" id="PTHR43547">
    <property type="entry name" value="TWO-COMPONENT HISTIDINE KINASE"/>
    <property type="match status" value="1"/>
</dbReference>
<keyword evidence="4" id="KW-1133">Transmembrane helix</keyword>
<dbReference type="InterPro" id="IPR004358">
    <property type="entry name" value="Sig_transdc_His_kin-like_C"/>
</dbReference>
<keyword evidence="4" id="KW-0812">Transmembrane</keyword>
<dbReference type="InterPro" id="IPR035965">
    <property type="entry name" value="PAS-like_dom_sf"/>
</dbReference>
<dbReference type="EMBL" id="JAANYN010000006">
    <property type="protein sequence ID" value="NHE58295.1"/>
    <property type="molecule type" value="Genomic_DNA"/>
</dbReference>
<sequence length="1143" mass="130639">MNKLFLFIFLFLAQDLALGQTFKFNKQVKGFGQIPNQINSIAQDQRGFVWVSSNRGTIFSDGIVSLELPDSIKTAFSTQQKVWVDEEGLVWVYQSAGRPLLYHFNMNSWEKPHSILSSIDSSAFFDSIDFFTLGRKESKKLFLVLKNRIVYQEHPEKEPVDLWTEGFGKYYSHFVSDADTFFLFESGIYQLLGESLQPKEDLFIGQVENPLLKMIHLEDNDTYFYLTKNAVYQGDGAGNLIDTLHTNFRQESIGPEDSYDLFYKYGKLYFYYNSQLFQYNLKTRRRFELSAYDDLKTNQINTALVDREGIIWVGTFRGLANLASTRFQNFDERTGMPNSDISAAIMYGRRNYLVGFENGIQVWYGSRPVKTYFFSDEDFPTRRERVLNFSLDKNSNVWFSAYENGLGFFDTKTQNYKLFQLPDQEFVSYVLAKGDDLWIAGNEKIYTAKLPRPGADPQLSPYDIGLPENESIGFIRKFGQLKNGKWIVFVAGRPISIKDVKSYDKVIKVNGYDYLERNDTLFLGTEKGYFSYIDGELIPAQLQEQLIDHPVYAILEDEKGYVWLGTDSGVILHEKDRLRVFDENTGLLGNDVGRGALVQADRGRVFIGTQNGVSVYYPEEDQNSLSSPLVNLNQVAVVDAEPVESDFLTIPYQLNNIVCSFSAASFLNSPNLVVHYRLEGFHSEWQKVENPRSNELYFNNLPPGSYRLAMKASLVGYPESETVYSTDFQIDNPFYFQFWFVFLVTVFLIVLGIGINTLFRQARHQGVLKNSLNEKTIEIENREDRFRNVWNSSQDGLLLSVLGGQVIAANPNICKMASVTEKSLQTYGLGHLFAEPTYYATIRNRIKGDLQNIDGKGFTCELKMPFRSGEREIELFISRMKEDYQGKPLYLNVFRDISSKKAYEQGLKIAKEKAEEVSQLKSNILSNMSHEVRTPLNGILGSTEQLIQNRTGDEDLQGHLEIIRESGERLLHTMTNILDLSLIESDKVDFMLENTNINDFISKILVKHKSIGIKKGILVSTKFVTKPFVAKVERRGLEIIVNNIVGNSIKYSEKGMIQIRVEKIENQLAFQVQDQGVGISQDYLAKLFYPFEQESKGFSRKFEGSGIGLAITRHLVDRLNGHIQVESEKGKGTLVKISLPLDE</sequence>
<comment type="caution">
    <text evidence="6">The sequence shown here is derived from an EMBL/GenBank/DDBJ whole genome shotgun (WGS) entry which is preliminary data.</text>
</comment>
<keyword evidence="3" id="KW-0597">Phosphoprotein</keyword>
<evidence type="ECO:0000313" key="7">
    <source>
        <dbReference type="Proteomes" id="UP000649799"/>
    </source>
</evidence>
<dbReference type="Gene3D" id="2.60.40.10">
    <property type="entry name" value="Immunoglobulins"/>
    <property type="match status" value="1"/>
</dbReference>
<protein>
    <recommendedName>
        <fullName evidence="2">histidine kinase</fullName>
        <ecNumber evidence="2">2.7.13.3</ecNumber>
    </recommendedName>
</protein>
<evidence type="ECO:0000313" key="6">
    <source>
        <dbReference type="EMBL" id="NHE58295.1"/>
    </source>
</evidence>
<gene>
    <name evidence="6" type="ORF">G9Q97_15900</name>
</gene>
<dbReference type="SMART" id="SM00388">
    <property type="entry name" value="HisKA"/>
    <property type="match status" value="1"/>
</dbReference>
<dbReference type="SUPFAM" id="SSF55874">
    <property type="entry name" value="ATPase domain of HSP90 chaperone/DNA topoisomerase II/histidine kinase"/>
    <property type="match status" value="1"/>
</dbReference>
<dbReference type="SUPFAM" id="SSF55785">
    <property type="entry name" value="PYP-like sensor domain (PAS domain)"/>
    <property type="match status" value="1"/>
</dbReference>
<evidence type="ECO:0000259" key="5">
    <source>
        <dbReference type="PROSITE" id="PS50109"/>
    </source>
</evidence>
<dbReference type="InterPro" id="IPR015943">
    <property type="entry name" value="WD40/YVTN_repeat-like_dom_sf"/>
</dbReference>
<dbReference type="NCBIfam" id="TIGR00229">
    <property type="entry name" value="sensory_box"/>
    <property type="match status" value="1"/>
</dbReference>
<dbReference type="SUPFAM" id="SSF47384">
    <property type="entry name" value="Homodimeric domain of signal transducing histidine kinase"/>
    <property type="match status" value="1"/>
</dbReference>
<keyword evidence="7" id="KW-1185">Reference proteome</keyword>
<proteinExistence type="predicted"/>
<dbReference type="Gene3D" id="3.30.450.20">
    <property type="entry name" value="PAS domain"/>
    <property type="match status" value="1"/>
</dbReference>
<dbReference type="Proteomes" id="UP000649799">
    <property type="component" value="Unassembled WGS sequence"/>
</dbReference>
<reference evidence="6 7" key="1">
    <citation type="submission" date="2020-03" db="EMBL/GenBank/DDBJ databases">
        <title>Cyclobacterium plantarum sp. nov., a marine bacterium isolated from a coastal-marine wetland.</title>
        <authorList>
            <person name="Sanchez-Porro C."/>
            <person name="Ventosa A."/>
            <person name="Amoozegar M."/>
        </authorList>
    </citation>
    <scope>NUCLEOTIDE SEQUENCE [LARGE SCALE GENOMIC DNA]</scope>
    <source>
        <strain evidence="6 7">GBPx2</strain>
    </source>
</reference>
<evidence type="ECO:0000256" key="4">
    <source>
        <dbReference type="SAM" id="Phobius"/>
    </source>
</evidence>
<dbReference type="InterPro" id="IPR003661">
    <property type="entry name" value="HisK_dim/P_dom"/>
</dbReference>
<dbReference type="PRINTS" id="PR00344">
    <property type="entry name" value="BCTRLSENSOR"/>
</dbReference>
<dbReference type="Gene3D" id="3.30.565.10">
    <property type="entry name" value="Histidine kinase-like ATPase, C-terminal domain"/>
    <property type="match status" value="1"/>
</dbReference>
<dbReference type="Pfam" id="PF07495">
    <property type="entry name" value="Y_Y_Y"/>
    <property type="match status" value="1"/>
</dbReference>